<feature type="compositionally biased region" description="Basic and acidic residues" evidence="2">
    <location>
        <begin position="471"/>
        <end position="496"/>
    </location>
</feature>
<organism evidence="4 5">
    <name type="scientific">[Candida] anglica</name>
    <dbReference type="NCBI Taxonomy" id="148631"/>
    <lineage>
        <taxon>Eukaryota</taxon>
        <taxon>Fungi</taxon>
        <taxon>Dikarya</taxon>
        <taxon>Ascomycota</taxon>
        <taxon>Saccharomycotina</taxon>
        <taxon>Pichiomycetes</taxon>
        <taxon>Debaryomycetaceae</taxon>
        <taxon>Kurtzmaniella</taxon>
    </lineage>
</organism>
<feature type="compositionally biased region" description="Low complexity" evidence="2">
    <location>
        <begin position="498"/>
        <end position="509"/>
    </location>
</feature>
<feature type="region of interest" description="Disordered" evidence="2">
    <location>
        <begin position="468"/>
        <end position="549"/>
    </location>
</feature>
<gene>
    <name evidence="4" type="ORF">CAAN4_E07052</name>
</gene>
<evidence type="ECO:0000256" key="2">
    <source>
        <dbReference type="SAM" id="MobiDB-lite"/>
    </source>
</evidence>
<evidence type="ECO:0000259" key="3">
    <source>
        <dbReference type="PROSITE" id="PS50829"/>
    </source>
</evidence>
<dbReference type="InterPro" id="IPR051640">
    <property type="entry name" value="GRB10-interact_GYF"/>
</dbReference>
<feature type="domain" description="GYF" evidence="3">
    <location>
        <begin position="182"/>
        <end position="230"/>
    </location>
</feature>
<feature type="region of interest" description="Disordered" evidence="2">
    <location>
        <begin position="251"/>
        <end position="331"/>
    </location>
</feature>
<dbReference type="EMBL" id="OZ004257">
    <property type="protein sequence ID" value="CAK7907790.1"/>
    <property type="molecule type" value="Genomic_DNA"/>
</dbReference>
<feature type="compositionally biased region" description="Pro residues" evidence="2">
    <location>
        <begin position="158"/>
        <end position="170"/>
    </location>
</feature>
<evidence type="ECO:0000256" key="1">
    <source>
        <dbReference type="SAM" id="Coils"/>
    </source>
</evidence>
<protein>
    <recommendedName>
        <fullName evidence="3">GYF domain-containing protein</fullName>
    </recommendedName>
</protein>
<feature type="compositionally biased region" description="Low complexity" evidence="2">
    <location>
        <begin position="531"/>
        <end position="547"/>
    </location>
</feature>
<dbReference type="InterPro" id="IPR003169">
    <property type="entry name" value="GYF"/>
</dbReference>
<feature type="region of interest" description="Disordered" evidence="2">
    <location>
        <begin position="106"/>
        <end position="125"/>
    </location>
</feature>
<feature type="compositionally biased region" description="Polar residues" evidence="2">
    <location>
        <begin position="1"/>
        <end position="13"/>
    </location>
</feature>
<keyword evidence="1" id="KW-0175">Coiled coil</keyword>
<proteinExistence type="predicted"/>
<dbReference type="SUPFAM" id="SSF55277">
    <property type="entry name" value="GYF domain"/>
    <property type="match status" value="1"/>
</dbReference>
<feature type="compositionally biased region" description="Polar residues" evidence="2">
    <location>
        <begin position="309"/>
        <end position="329"/>
    </location>
</feature>
<feature type="compositionally biased region" description="Polar residues" evidence="2">
    <location>
        <begin position="25"/>
        <end position="34"/>
    </location>
</feature>
<feature type="coiled-coil region" evidence="1">
    <location>
        <begin position="624"/>
        <end position="654"/>
    </location>
</feature>
<feature type="region of interest" description="Disordered" evidence="2">
    <location>
        <begin position="1"/>
        <end position="45"/>
    </location>
</feature>
<feature type="region of interest" description="Disordered" evidence="2">
    <location>
        <begin position="131"/>
        <end position="175"/>
    </location>
</feature>
<dbReference type="Gene3D" id="3.30.1490.40">
    <property type="match status" value="1"/>
</dbReference>
<keyword evidence="5" id="KW-1185">Reference proteome</keyword>
<dbReference type="InterPro" id="IPR035445">
    <property type="entry name" value="GYF-like_dom_sf"/>
</dbReference>
<feature type="region of interest" description="Disordered" evidence="2">
    <location>
        <begin position="571"/>
        <end position="618"/>
    </location>
</feature>
<evidence type="ECO:0000313" key="4">
    <source>
        <dbReference type="EMBL" id="CAK7907790.1"/>
    </source>
</evidence>
<dbReference type="Pfam" id="PF02213">
    <property type="entry name" value="GYF"/>
    <property type="match status" value="1"/>
</dbReference>
<name>A0ABP0EF79_9ASCO</name>
<feature type="compositionally biased region" description="Polar residues" evidence="2">
    <location>
        <begin position="590"/>
        <end position="605"/>
    </location>
</feature>
<dbReference type="PANTHER" id="PTHR14445">
    <property type="entry name" value="GRB10 INTERACTING GYF PROTEIN"/>
    <property type="match status" value="1"/>
</dbReference>
<dbReference type="Proteomes" id="UP001497600">
    <property type="component" value="Chromosome E"/>
</dbReference>
<evidence type="ECO:0000313" key="5">
    <source>
        <dbReference type="Proteomes" id="UP001497600"/>
    </source>
</evidence>
<feature type="compositionally biased region" description="Low complexity" evidence="2">
    <location>
        <begin position="571"/>
        <end position="581"/>
    </location>
</feature>
<dbReference type="PANTHER" id="PTHR14445:SF36">
    <property type="entry name" value="FI03272P-RELATED"/>
    <property type="match status" value="1"/>
</dbReference>
<reference evidence="4 5" key="1">
    <citation type="submission" date="2024-01" db="EMBL/GenBank/DDBJ databases">
        <authorList>
            <consortium name="Genoscope - CEA"/>
            <person name="William W."/>
        </authorList>
    </citation>
    <scope>NUCLEOTIDE SEQUENCE [LARGE SCALE GENOMIC DNA]</scope>
    <source>
        <strain evidence="4 5">29B2s-10</strain>
    </source>
</reference>
<dbReference type="PROSITE" id="PS50829">
    <property type="entry name" value="GYF"/>
    <property type="match status" value="1"/>
</dbReference>
<sequence>MSQTLWSRKNTGPQEEPLANDGVATPSTTESPFNRGTVPPNEAGKRYTMSEVFQVWYDNKDEILNSFQDQTGQPSQGNLNENYKLSRPGQIYHLDLQALESSKKISSSSTSSSLQERATSEVTVPEGKLASLSIGGEDGSNNLSHSSSTFISNSSSSLPPPPGIPAPSVNPSPSTSFLTPDKIEWFYVDPSGNEQGPFNGDLMQEWLTDGYLHLDLRIRRREEVTFQSLKDLCDSVQNYIQPFRVPLPDLSFQQQQHQHHQQQHQQQHQQEQHHQQQQQQHQEQQHHQQQQQQHHHQQQQQHSQPQPQNSAHSQIHQFLSSPGSSTSMNLGAAGMRLTGSMTQPLFGGDFINHSDPFSNGSANNGGFPGPQPGSFGIDSLNFNAQPLHHHHMPSLLQQSIQQSQPVLSRTNSGWGIADNSGLIGSAPGTPVAVPSVLQQSINQPTPISPWLSGVPHSRVSSPFIPATSLSEKVEERVPDNVLEPERVNEDRKEDVKPSSLSSVTNNSDSITQQPSTSPTKQMKSVPMTKDTSGSTTKTSAASAVSPALESESNVVEHVSIPAVQAAQAAQAAQDAQDAQNAAEEKEVKSTESVQEQPTPVSSTPTLAPWAKESTPVTQPKLTLKEIQRLEAEELKKQKQIQQELNEQAARAANQAWNEEQAAALAERQPALPKTSGWATTPIQPIVSKKTLADIQREEAEAKAKANAALAASASAYGSTAVNSTRPSFASAIASSTPKDDGAWTVVPKKATVLKKTVSKTSTNATSSSKVDPQMLRSVSAARPVSSINAGAIREEFLIWARSSMTNLYPTVSKDDLLDIFLTLPAKSPDSLSLISETIYSSSATMDGRRFAKEFLERRAKVEQQVGTSNDWSSAIISSADKVPTVDEDGWSTGKKKKGRR</sequence>
<feature type="compositionally biased region" description="Low complexity" evidence="2">
    <location>
        <begin position="140"/>
        <end position="157"/>
    </location>
</feature>
<accession>A0ABP0EF79</accession>
<feature type="compositionally biased region" description="Low complexity" evidence="2">
    <location>
        <begin position="263"/>
        <end position="308"/>
    </location>
</feature>
<dbReference type="SMART" id="SM00444">
    <property type="entry name" value="GYF"/>
    <property type="match status" value="1"/>
</dbReference>
<feature type="compositionally biased region" description="Polar residues" evidence="2">
    <location>
        <begin position="510"/>
        <end position="522"/>
    </location>
</feature>